<gene>
    <name evidence="12" type="ORF">EMPS_01368</name>
</gene>
<dbReference type="FunFam" id="3.40.640.10:FF:000073">
    <property type="entry name" value="Probable 4-aminobutyrate aminotransferase"/>
    <property type="match status" value="1"/>
</dbReference>
<dbReference type="Gene3D" id="3.40.640.10">
    <property type="entry name" value="Type I PLP-dependent aspartate aminotransferase-like (Major domain)"/>
    <property type="match status" value="1"/>
</dbReference>
<dbReference type="Proteomes" id="UP000827284">
    <property type="component" value="Unassembled WGS sequence"/>
</dbReference>
<dbReference type="NCBIfam" id="TIGR00699">
    <property type="entry name" value="GABAtrns_euk"/>
    <property type="match status" value="1"/>
</dbReference>
<dbReference type="PROSITE" id="PS00600">
    <property type="entry name" value="AA_TRANSFER_CLASS_3"/>
    <property type="match status" value="1"/>
</dbReference>
<dbReference type="EC" id="2.6.1.19" evidence="3"/>
<dbReference type="SUPFAM" id="SSF53383">
    <property type="entry name" value="PLP-dependent transferases"/>
    <property type="match status" value="1"/>
</dbReference>
<reference evidence="12" key="2">
    <citation type="journal article" date="2022" name="Microbiol. Resour. Announc.">
        <title>Whole-Genome Sequence of Entomortierella parvispora E1425, a Mucoromycotan Fungus Associated with Burkholderiaceae-Related Endosymbiotic Bacteria.</title>
        <authorList>
            <person name="Herlambang A."/>
            <person name="Guo Y."/>
            <person name="Takashima Y."/>
            <person name="Narisawa K."/>
            <person name="Ohta H."/>
            <person name="Nishizawa T."/>
        </authorList>
    </citation>
    <scope>NUCLEOTIDE SEQUENCE</scope>
    <source>
        <strain evidence="12">E1425</strain>
    </source>
</reference>
<dbReference type="PANTHER" id="PTHR43206">
    <property type="entry name" value="AMINOTRANSFERASE"/>
    <property type="match status" value="1"/>
</dbReference>
<evidence type="ECO:0000256" key="5">
    <source>
        <dbReference type="ARBA" id="ARBA00022576"/>
    </source>
</evidence>
<evidence type="ECO:0000256" key="8">
    <source>
        <dbReference type="ARBA" id="ARBA00030204"/>
    </source>
</evidence>
<dbReference type="Gene3D" id="3.90.1150.10">
    <property type="entry name" value="Aspartate Aminotransferase, domain 1"/>
    <property type="match status" value="1"/>
</dbReference>
<evidence type="ECO:0000256" key="9">
    <source>
        <dbReference type="ARBA" id="ARBA00031787"/>
    </source>
</evidence>
<sequence>MLHRNYSNFYKNFTSESVIDLFCQIASLPLGYNSETLIKAASSPEMIQMLVNRPALGVQPHSTWAKTLEDSFMSVAPKGLSQVFTAMCGSCSNETAYKRHKRGLQAAISDEDLSSCMKNAAPGSPDLAIMSFNGGFHGRLFGSLSTTHTKALHKVDIPAFSNWVSSPFPSLKYPLDQHEAENAKEEARCLAAAEEKMKHAKTPIAALIVEPIQSEGGDNHASPKFFQGLRDLTKKYDILMIVDEVQTGVGATGHFWAHEAWNLTTPPDIVTFSKKFQAAGWFHRPDVRPDAPYRNFNTWMGDPIRALQAKTILQEIRSKELIKNCRDTGDYLKTELTQLEKKYPGTISSVRGRGTFMAFDLPSPQDRDTFVAKLRAHGVNTGGCGPQSVRLRPMLVFQKKHADIFLDAVEKVVRGQ</sequence>
<evidence type="ECO:0000313" key="12">
    <source>
        <dbReference type="EMBL" id="GJJ69022.1"/>
    </source>
</evidence>
<dbReference type="GO" id="GO:0009450">
    <property type="term" value="P:gamma-aminobutyric acid catabolic process"/>
    <property type="evidence" value="ECO:0007669"/>
    <property type="project" value="TreeGrafter"/>
</dbReference>
<dbReference type="PIRSF" id="PIRSF000521">
    <property type="entry name" value="Transaminase_4ab_Lys_Orn"/>
    <property type="match status" value="1"/>
</dbReference>
<proteinExistence type="inferred from homology"/>
<evidence type="ECO:0000256" key="2">
    <source>
        <dbReference type="ARBA" id="ARBA00008954"/>
    </source>
</evidence>
<keyword evidence="6" id="KW-0808">Transferase</keyword>
<organism evidence="12 13">
    <name type="scientific">Entomortierella parvispora</name>
    <dbReference type="NCBI Taxonomy" id="205924"/>
    <lineage>
        <taxon>Eukaryota</taxon>
        <taxon>Fungi</taxon>
        <taxon>Fungi incertae sedis</taxon>
        <taxon>Mucoromycota</taxon>
        <taxon>Mortierellomycotina</taxon>
        <taxon>Mortierellomycetes</taxon>
        <taxon>Mortierellales</taxon>
        <taxon>Mortierellaceae</taxon>
        <taxon>Entomortierella</taxon>
    </lineage>
</organism>
<dbReference type="CDD" id="cd00610">
    <property type="entry name" value="OAT_like"/>
    <property type="match status" value="1"/>
</dbReference>
<keyword evidence="13" id="KW-1185">Reference proteome</keyword>
<evidence type="ECO:0000256" key="3">
    <source>
        <dbReference type="ARBA" id="ARBA00012912"/>
    </source>
</evidence>
<dbReference type="EMBL" id="BQFW01000002">
    <property type="protein sequence ID" value="GJJ69022.1"/>
    <property type="molecule type" value="Genomic_DNA"/>
</dbReference>
<dbReference type="InterPro" id="IPR015424">
    <property type="entry name" value="PyrdxlP-dep_Trfase"/>
</dbReference>
<evidence type="ECO:0000313" key="13">
    <source>
        <dbReference type="Proteomes" id="UP000827284"/>
    </source>
</evidence>
<evidence type="ECO:0000256" key="6">
    <source>
        <dbReference type="ARBA" id="ARBA00022679"/>
    </source>
</evidence>
<evidence type="ECO:0000256" key="4">
    <source>
        <dbReference type="ARBA" id="ARBA00018543"/>
    </source>
</evidence>
<dbReference type="GO" id="GO:0034386">
    <property type="term" value="F:4-aminobutyrate:2-oxoglutarate transaminase activity"/>
    <property type="evidence" value="ECO:0007669"/>
    <property type="project" value="UniProtKB-EC"/>
</dbReference>
<dbReference type="InterPro" id="IPR015422">
    <property type="entry name" value="PyrdxlP-dep_Trfase_small"/>
</dbReference>
<dbReference type="Pfam" id="PF00202">
    <property type="entry name" value="Aminotran_3"/>
    <property type="match status" value="1"/>
</dbReference>
<dbReference type="InterPro" id="IPR015421">
    <property type="entry name" value="PyrdxlP-dep_Trfase_major"/>
</dbReference>
<evidence type="ECO:0000256" key="10">
    <source>
        <dbReference type="ARBA" id="ARBA00048021"/>
    </source>
</evidence>
<dbReference type="InterPro" id="IPR004631">
    <property type="entry name" value="4NH2But_aminotransferase_euk"/>
</dbReference>
<keyword evidence="7 11" id="KW-0663">Pyridoxal phosphate</keyword>
<name>A0A9P3LSR1_9FUNG</name>
<dbReference type="OrthoDB" id="10260828at2759"/>
<comment type="cofactor">
    <cofactor evidence="1">
        <name>pyridoxal 5'-phosphate</name>
        <dbReference type="ChEBI" id="CHEBI:597326"/>
    </cofactor>
</comment>
<dbReference type="InterPro" id="IPR005814">
    <property type="entry name" value="Aminotrans_3"/>
</dbReference>
<dbReference type="PANTHER" id="PTHR43206:SF1">
    <property type="entry name" value="4-AMINOBUTYRATE AMINOTRANSFERASE, MITOCHONDRIAL"/>
    <property type="match status" value="1"/>
</dbReference>
<accession>A0A9P3LSR1</accession>
<dbReference type="GO" id="GO:0005739">
    <property type="term" value="C:mitochondrion"/>
    <property type="evidence" value="ECO:0007669"/>
    <property type="project" value="TreeGrafter"/>
</dbReference>
<dbReference type="GO" id="GO:0030170">
    <property type="term" value="F:pyridoxal phosphate binding"/>
    <property type="evidence" value="ECO:0007669"/>
    <property type="project" value="InterPro"/>
</dbReference>
<evidence type="ECO:0000256" key="11">
    <source>
        <dbReference type="RuleBase" id="RU003560"/>
    </source>
</evidence>
<dbReference type="AlphaFoldDB" id="A0A9P3LSR1"/>
<reference evidence="12" key="1">
    <citation type="submission" date="2021-11" db="EMBL/GenBank/DDBJ databases">
        <authorList>
            <person name="Herlambang A."/>
            <person name="Guo Y."/>
            <person name="Takashima Y."/>
            <person name="Nishizawa T."/>
        </authorList>
    </citation>
    <scope>NUCLEOTIDE SEQUENCE</scope>
    <source>
        <strain evidence="12">E1425</strain>
    </source>
</reference>
<comment type="catalytic activity">
    <reaction evidence="10">
        <text>4-aminobutanoate + 2-oxoglutarate = succinate semialdehyde + L-glutamate</text>
        <dbReference type="Rhea" id="RHEA:23352"/>
        <dbReference type="ChEBI" id="CHEBI:16810"/>
        <dbReference type="ChEBI" id="CHEBI:29985"/>
        <dbReference type="ChEBI" id="CHEBI:57706"/>
        <dbReference type="ChEBI" id="CHEBI:59888"/>
        <dbReference type="EC" id="2.6.1.19"/>
    </reaction>
</comment>
<evidence type="ECO:0000256" key="1">
    <source>
        <dbReference type="ARBA" id="ARBA00001933"/>
    </source>
</evidence>
<comment type="caution">
    <text evidence="12">The sequence shown here is derived from an EMBL/GenBank/DDBJ whole genome shotgun (WGS) entry which is preliminary data.</text>
</comment>
<protein>
    <recommendedName>
        <fullName evidence="4">4-aminobutyrate aminotransferase</fullName>
        <ecNumber evidence="3">2.6.1.19</ecNumber>
    </recommendedName>
    <alternativeName>
        <fullName evidence="9">GABA aminotransferase</fullName>
    </alternativeName>
    <alternativeName>
        <fullName evidence="8">Gamma-amino-N-butyrate transaminase</fullName>
    </alternativeName>
</protein>
<dbReference type="InterPro" id="IPR049704">
    <property type="entry name" value="Aminotrans_3_PPA_site"/>
</dbReference>
<comment type="similarity">
    <text evidence="2 11">Belongs to the class-III pyridoxal-phosphate-dependent aminotransferase family.</text>
</comment>
<keyword evidence="5 12" id="KW-0032">Aminotransferase</keyword>
<evidence type="ECO:0000256" key="7">
    <source>
        <dbReference type="ARBA" id="ARBA00022898"/>
    </source>
</evidence>